<dbReference type="Pfam" id="PF14394">
    <property type="entry name" value="DUF4423"/>
    <property type="match status" value="1"/>
</dbReference>
<dbReference type="AlphaFoldDB" id="A0A1F7F9Z1"/>
<dbReference type="Proteomes" id="UP000179243">
    <property type="component" value="Unassembled WGS sequence"/>
</dbReference>
<reference evidence="2 3" key="1">
    <citation type="journal article" date="2016" name="Nat. Commun.">
        <title>Thousands of microbial genomes shed light on interconnected biogeochemical processes in an aquifer system.</title>
        <authorList>
            <person name="Anantharaman K."/>
            <person name="Brown C.T."/>
            <person name="Hug L.A."/>
            <person name="Sharon I."/>
            <person name="Castelle C.J."/>
            <person name="Probst A.J."/>
            <person name="Thomas B.C."/>
            <person name="Singh A."/>
            <person name="Wilkins M.J."/>
            <person name="Karaoz U."/>
            <person name="Brodie E.L."/>
            <person name="Williams K.H."/>
            <person name="Hubbard S.S."/>
            <person name="Banfield J.F."/>
        </authorList>
    </citation>
    <scope>NUCLEOTIDE SEQUENCE [LARGE SCALE GENOMIC DNA]</scope>
</reference>
<protein>
    <recommendedName>
        <fullName evidence="1">DUF4423 domain-containing protein</fullName>
    </recommendedName>
</protein>
<evidence type="ECO:0000259" key="1">
    <source>
        <dbReference type="Pfam" id="PF14394"/>
    </source>
</evidence>
<accession>A0A1F7F9Z1</accession>
<dbReference type="EMBL" id="MFYX01000088">
    <property type="protein sequence ID" value="OGK03504.1"/>
    <property type="molecule type" value="Genomic_DNA"/>
</dbReference>
<evidence type="ECO:0000313" key="2">
    <source>
        <dbReference type="EMBL" id="OGK03504.1"/>
    </source>
</evidence>
<organism evidence="2 3">
    <name type="scientific">Candidatus Raymondbacteria bacterium RIFOXYD12_FULL_49_13</name>
    <dbReference type="NCBI Taxonomy" id="1817890"/>
    <lineage>
        <taxon>Bacteria</taxon>
        <taxon>Raymondiibacteriota</taxon>
    </lineage>
</organism>
<sequence>MKTIYHYSDYRKYLRDYYEDQKKTIPAFSHRMLARRAGFSAPNFILLVIQGKRRLNRDTCYKISKAIGHTKRQSDYFEALVYFQESKTGREKEKYFQRMKELRPAGAAHTLAVSQYDYFSTWYNPIVRELIADIPTNIDYASLAKLVKPAITPGQARKSVELLLQLGLIVEKKGCFVRANPVITTGPDVDSMSVQAFHRAMLEHAIESLDYPKYIRNVTACTLHLSPDGYAKVVEEIAECRKKILSIAEDDAASDRVFQANFQVFPVSCRVVRSKSKANPGNYAEENNHERRKI</sequence>
<dbReference type="InterPro" id="IPR025537">
    <property type="entry name" value="DUF4423"/>
</dbReference>
<feature type="domain" description="DUF4423" evidence="1">
    <location>
        <begin position="107"/>
        <end position="267"/>
    </location>
</feature>
<name>A0A1F7F9Z1_UNCRA</name>
<gene>
    <name evidence="2" type="ORF">A2519_09730</name>
</gene>
<dbReference type="InterPro" id="IPR011873">
    <property type="entry name" value="CHP02147"/>
</dbReference>
<proteinExistence type="predicted"/>
<comment type="caution">
    <text evidence="2">The sequence shown here is derived from an EMBL/GenBank/DDBJ whole genome shotgun (WGS) entry which is preliminary data.</text>
</comment>
<dbReference type="NCBIfam" id="TIGR02147">
    <property type="entry name" value="Fsuc_second"/>
    <property type="match status" value="1"/>
</dbReference>
<evidence type="ECO:0000313" key="3">
    <source>
        <dbReference type="Proteomes" id="UP000179243"/>
    </source>
</evidence>